<dbReference type="NCBIfam" id="NF045826">
    <property type="entry name" value="lipo_P68"/>
    <property type="match status" value="1"/>
</dbReference>
<accession>A0ABD4SYF9</accession>
<gene>
    <name evidence="4" type="ORF">FEF30_02405</name>
</gene>
<reference evidence="4 5" key="1">
    <citation type="submission" date="2019-05" db="EMBL/GenBank/DDBJ databases">
        <title>Genome sequencing and assembly of Mycoplasma hyopneumoniae strains UFV01 and UFV02.</title>
        <authorList>
            <person name="De Souza L.F."/>
            <person name="Gonzaga N.F."/>
            <person name="Santos M.R."/>
            <person name="Deeney A.S."/>
            <person name="Vidigal P.M.P."/>
            <person name="Moreira M.A.S."/>
            <person name="Fietto J.R.L."/>
            <person name="Bressan G.C."/>
            <person name="Rycroft A.N."/>
            <person name="Silva Junior A."/>
        </authorList>
    </citation>
    <scope>NUCLEOTIDE SEQUENCE [LARGE SCALE GENOMIC DNA]</scope>
    <source>
        <strain evidence="4 5">UFV01</strain>
    </source>
</reference>
<dbReference type="InterPro" id="IPR004984">
    <property type="entry name" value="Mycoplasma_lipoprotein_cen_dom"/>
</dbReference>
<sequence length="708" mass="80421">MEKIIMKYLKKNKQKVKLSYKFRRFFLTSALSFAPLALVASCVNNSRFDSNEDNKLVFGHTFSSSGKEAKALEKIIEAWNKTATNQKDFIKMEAQYFQNGYNGSAASITNFLQTKDRIKLPNIVTNYPSLLAIVNKYSMTFPLVKDFSSNQEPQDENEKAIKKFLKEQGISDFLEINKEVPFLDTKGVYTLPFGKSTEVLTINKVLFGWMINKALADPKKPAKIKEEDKPYFAEFQKLAKEKTGDIKEIERIWKKYVSDDQGLAGYEFRRSDLENFTDLQKLSSRILRSFPEALSGGSTDSAKSVLGIDNQATLVFALARSVSEGNRSQEVTVLDRQKNLIDYISFIDKPDSIRYKNLEKIFNLLSQGIKDRSIYYTSAGEYNSTFFRNHQQVFSIGSTSGYFHNFVKPTATNYQIGFKKNDGLKSVYSVSYPKFSAIVSLEDLKDITKDLEITATDGSSKLKIDAKFLGKLKEYAQQNPVKKVFYFTDRSEKPSGIFEKDYIVLGKYKNDKNEEFNGLVIPTYTELYKNSGSNALNDDELALEAPPHKFDANSKITPIVAQGPDLIFIHSTEKEDKAAKAFVKWLLTEKIVFEENSQEKMTPLEYFARATSYLLPIKSTLDKTHFSPKNRSQKFILDQFSKFLNADSKGKYSLVYDNADANASSFRESLDSSVAQMQSLKASDGKARSFKEFLEKLEGNLGPAFKSK</sequence>
<name>A0ABD4SYF9_MESHO</name>
<feature type="domain" description="Mycoplasma lipoprotein central" evidence="3">
    <location>
        <begin position="247"/>
        <end position="416"/>
    </location>
</feature>
<proteinExistence type="inferred from homology"/>
<comment type="caution">
    <text evidence="4">The sequence shown here is derived from an EMBL/GenBank/DDBJ whole genome shotgun (WGS) entry which is preliminary data.</text>
</comment>
<feature type="domain" description="Mycoplasma lipoprotein C-terminal" evidence="2">
    <location>
        <begin position="561"/>
        <end position="678"/>
    </location>
</feature>
<dbReference type="Proteomes" id="UP001203104">
    <property type="component" value="Unassembled WGS sequence"/>
</dbReference>
<dbReference type="Pfam" id="PF03202">
    <property type="entry name" value="Lipoprotein_10"/>
    <property type="match status" value="1"/>
</dbReference>
<dbReference type="Pfam" id="PF03305">
    <property type="entry name" value="Lipoprotein_X"/>
    <property type="match status" value="1"/>
</dbReference>
<dbReference type="EMBL" id="VBRW01000005">
    <property type="protein sequence ID" value="MCI8283413.1"/>
    <property type="molecule type" value="Genomic_DNA"/>
</dbReference>
<evidence type="ECO:0008006" key="6">
    <source>
        <dbReference type="Google" id="ProtNLM"/>
    </source>
</evidence>
<evidence type="ECO:0000259" key="2">
    <source>
        <dbReference type="Pfam" id="PF03202"/>
    </source>
</evidence>
<evidence type="ECO:0000259" key="3">
    <source>
        <dbReference type="Pfam" id="PF03305"/>
    </source>
</evidence>
<protein>
    <recommendedName>
        <fullName evidence="6">Lipoprotein</fullName>
    </recommendedName>
</protein>
<evidence type="ECO:0000313" key="5">
    <source>
        <dbReference type="Proteomes" id="UP001203104"/>
    </source>
</evidence>
<comment type="similarity">
    <text evidence="1">Belongs to the MG185/MG260 family.</text>
</comment>
<dbReference type="AlphaFoldDB" id="A0ABD4SYF9"/>
<dbReference type="InterPro" id="IPR004890">
    <property type="entry name" value="Lipoprotein_10_C"/>
</dbReference>
<evidence type="ECO:0000256" key="1">
    <source>
        <dbReference type="ARBA" id="ARBA00009031"/>
    </source>
</evidence>
<dbReference type="Gene3D" id="3.40.190.10">
    <property type="entry name" value="Periplasmic binding protein-like II"/>
    <property type="match status" value="1"/>
</dbReference>
<dbReference type="InterPro" id="IPR054825">
    <property type="entry name" value="P68-like"/>
</dbReference>
<evidence type="ECO:0000313" key="4">
    <source>
        <dbReference type="EMBL" id="MCI8283413.1"/>
    </source>
</evidence>
<organism evidence="4 5">
    <name type="scientific">Mesomycoplasma hyopneumoniae</name>
    <name type="common">Mycoplasma hyopneumoniae</name>
    <dbReference type="NCBI Taxonomy" id="2099"/>
    <lineage>
        <taxon>Bacteria</taxon>
        <taxon>Bacillati</taxon>
        <taxon>Mycoplasmatota</taxon>
        <taxon>Mycoplasmoidales</taxon>
        <taxon>Metamycoplasmataceae</taxon>
        <taxon>Mesomycoplasma</taxon>
    </lineage>
</organism>